<dbReference type="EMBL" id="KZ819637">
    <property type="protein sequence ID" value="PWN89125.1"/>
    <property type="molecule type" value="Genomic_DNA"/>
</dbReference>
<dbReference type="AlphaFoldDB" id="A0A316YMZ5"/>
<dbReference type="InterPro" id="IPR033338">
    <property type="entry name" value="Spc105/Spc7"/>
</dbReference>
<feature type="compositionally biased region" description="Low complexity" evidence="2">
    <location>
        <begin position="230"/>
        <end position="245"/>
    </location>
</feature>
<feature type="compositionally biased region" description="Pro residues" evidence="2">
    <location>
        <begin position="636"/>
        <end position="649"/>
    </location>
</feature>
<proteinExistence type="predicted"/>
<keyword evidence="5" id="KW-1185">Reference proteome</keyword>
<feature type="compositionally biased region" description="Basic and acidic residues" evidence="2">
    <location>
        <begin position="567"/>
        <end position="577"/>
    </location>
</feature>
<evidence type="ECO:0000256" key="1">
    <source>
        <dbReference type="SAM" id="Coils"/>
    </source>
</evidence>
<feature type="domain" description="Spc7 kinetochore protein" evidence="3">
    <location>
        <begin position="669"/>
        <end position="981"/>
    </location>
</feature>
<feature type="compositionally biased region" description="Polar residues" evidence="2">
    <location>
        <begin position="599"/>
        <end position="610"/>
    </location>
</feature>
<dbReference type="STRING" id="215250.A0A316YMZ5"/>
<dbReference type="SMART" id="SM00787">
    <property type="entry name" value="Spc7"/>
    <property type="match status" value="1"/>
</dbReference>
<dbReference type="PANTHER" id="PTHR28260">
    <property type="entry name" value="SPINDLE POLE BODY COMPONENT SPC105"/>
    <property type="match status" value="1"/>
</dbReference>
<dbReference type="RefSeq" id="XP_025376323.1">
    <property type="nucleotide sequence ID" value="XM_025518010.1"/>
</dbReference>
<dbReference type="InterPro" id="IPR040850">
    <property type="entry name" value="Knl1_RWD_C"/>
</dbReference>
<accession>A0A316YMZ5</accession>
<dbReference type="GO" id="GO:0034501">
    <property type="term" value="P:protein localization to kinetochore"/>
    <property type="evidence" value="ECO:0007669"/>
    <property type="project" value="TreeGrafter"/>
</dbReference>
<feature type="compositionally biased region" description="Basic and acidic residues" evidence="2">
    <location>
        <begin position="65"/>
        <end position="74"/>
    </location>
</feature>
<gene>
    <name evidence="4" type="ORF">FA10DRAFT_136404</name>
</gene>
<keyword evidence="1" id="KW-0175">Coiled coil</keyword>
<protein>
    <recommendedName>
        <fullName evidence="3">Spc7 kinetochore protein domain-containing protein</fullName>
    </recommendedName>
</protein>
<dbReference type="PANTHER" id="PTHR28260:SF1">
    <property type="entry name" value="SPINDLE POLE BODY COMPONENT SPC105"/>
    <property type="match status" value="1"/>
</dbReference>
<feature type="compositionally biased region" description="Acidic residues" evidence="2">
    <location>
        <begin position="363"/>
        <end position="373"/>
    </location>
</feature>
<dbReference type="InParanoid" id="A0A316YMZ5"/>
<feature type="compositionally biased region" description="Low complexity" evidence="2">
    <location>
        <begin position="24"/>
        <end position="33"/>
    </location>
</feature>
<dbReference type="OrthoDB" id="360161at2759"/>
<evidence type="ECO:0000256" key="2">
    <source>
        <dbReference type="SAM" id="MobiDB-lite"/>
    </source>
</evidence>
<feature type="compositionally biased region" description="Polar residues" evidence="2">
    <location>
        <begin position="496"/>
        <end position="514"/>
    </location>
</feature>
<feature type="compositionally biased region" description="Basic and acidic residues" evidence="2">
    <location>
        <begin position="204"/>
        <end position="219"/>
    </location>
</feature>
<dbReference type="InterPro" id="IPR013253">
    <property type="entry name" value="Spc7_domain"/>
</dbReference>
<feature type="compositionally biased region" description="Basic and acidic residues" evidence="2">
    <location>
        <begin position="546"/>
        <end position="556"/>
    </location>
</feature>
<feature type="region of interest" description="Disordered" evidence="2">
    <location>
        <begin position="1"/>
        <end position="119"/>
    </location>
</feature>
<feature type="region of interest" description="Disordered" evidence="2">
    <location>
        <begin position="145"/>
        <end position="336"/>
    </location>
</feature>
<dbReference type="GO" id="GO:0007094">
    <property type="term" value="P:mitotic spindle assembly checkpoint signaling"/>
    <property type="evidence" value="ECO:0007669"/>
    <property type="project" value="TreeGrafter"/>
</dbReference>
<dbReference type="GO" id="GO:0000776">
    <property type="term" value="C:kinetochore"/>
    <property type="evidence" value="ECO:0007669"/>
    <property type="project" value="TreeGrafter"/>
</dbReference>
<feature type="compositionally biased region" description="Acidic residues" evidence="2">
    <location>
        <begin position="413"/>
        <end position="436"/>
    </location>
</feature>
<feature type="compositionally biased region" description="Acidic residues" evidence="2">
    <location>
        <begin position="324"/>
        <end position="333"/>
    </location>
</feature>
<reference evidence="4 5" key="1">
    <citation type="journal article" date="2018" name="Mol. Biol. Evol.">
        <title>Broad Genomic Sampling Reveals a Smut Pathogenic Ancestry of the Fungal Clade Ustilaginomycotina.</title>
        <authorList>
            <person name="Kijpornyongpan T."/>
            <person name="Mondo S.J."/>
            <person name="Barry K."/>
            <person name="Sandor L."/>
            <person name="Lee J."/>
            <person name="Lipzen A."/>
            <person name="Pangilinan J."/>
            <person name="LaButti K."/>
            <person name="Hainaut M."/>
            <person name="Henrissat B."/>
            <person name="Grigoriev I.V."/>
            <person name="Spatafora J.W."/>
            <person name="Aime M.C."/>
        </authorList>
    </citation>
    <scope>NUCLEOTIDE SEQUENCE [LARGE SCALE GENOMIC DNA]</scope>
    <source>
        <strain evidence="4 5">MCA 4198</strain>
    </source>
</reference>
<feature type="region of interest" description="Disordered" evidence="2">
    <location>
        <begin position="352"/>
        <end position="442"/>
    </location>
</feature>
<feature type="compositionally biased region" description="Low complexity" evidence="2">
    <location>
        <begin position="589"/>
        <end position="598"/>
    </location>
</feature>
<name>A0A316YMZ5_9BASI</name>
<dbReference type="GeneID" id="37039926"/>
<evidence type="ECO:0000313" key="5">
    <source>
        <dbReference type="Proteomes" id="UP000245768"/>
    </source>
</evidence>
<dbReference type="GO" id="GO:1990758">
    <property type="term" value="P:mitotic sister chromatid biorientation"/>
    <property type="evidence" value="ECO:0007669"/>
    <property type="project" value="TreeGrafter"/>
</dbReference>
<dbReference type="Proteomes" id="UP000245768">
    <property type="component" value="Unassembled WGS sequence"/>
</dbReference>
<sequence>MDDSPRRSPRGQVRRSIGAPVPLSSSSVSNSSSTRIPSTKRNSMAPSSSTNENKDRPHKLSRHSIGGEKLRREDLDAEATSRRHVPGPRKSSIRSAPPQKFESPTNLEIPPVPIKRPLVSSSSLGSIEALGGAELVEMMDLAVATSPGKSRNRTRKSASSALRNVTTNLTSYGSKADRDEGPLDEPTEVRRQRRVTFNPIQEKTAFERDEPTMRLRPIGEPEPMPPADESLSTSQASSNGSSNMDIDSDSDSDSDSDDLDSDSESEEEEEVDRALSTEPVVAQAVTVTGGRREDPTGDATMDSDMDLTSAYMRDSTRHSMQSEGDSEEDDDDGSVTMDFTVARGRSLNDTRVRRASTLHNDDTMDTEADEGDTMELTGTFGGVRHKTRRSSVGLLGQGEGDEQSMEFTQPLGELEEEREDESPGDLGSEIDDDDASSIDMDVTGDATGMEMTQLHGRIITSPTKRVVTQPATLPLSMRHLSSSPDKRQATTIHVPHSSSPSKTPRAQLNVSPTSPHKHPYLLPQTTSTASIKRASRVSAPTSPSRKGHEYCNKSVEETPPQKMMSEATRKSLARREGSSTPTAKHHANSSSVTETSSSPNKQAKSPTRFRQSLRGGHPSPGYVHSPARRISVPRPLDQPPINPGFPTPRPLRTSHRASEVHDSSIAPALDSESLPQTKPVSMKDFFEKIDVGFLELDRPVKKPLTARPSGQDRVDNSSRMVQATAGVLPMLDSLLEACEVIKQTVDDGRDTAAEHEKSFVARPPAYVGDFLAITSPTDKANAIASFKVQKSAARARARMSYYGWRADIQFDDGTLQRLRDAREGLHEDLKVIDNGKALVGRVLPNLRERHAELKRQLELERKRKAAIEGGDQTAMMTMHNDIEEVAGFLREYEAEYKNRKEELSRVRARLAEQQDKQRLTRDAIDEAHEAAEAIRDCTESEAERLAREIQQQEMLHGWKLKRLDGRVLDMVLENRVEVRFDISPTTGSLKTLRLQPAKGSTFDIFEEFTSEALSRKLVAESRTLDSEWKVNEAIRIVTVAWVRRRQLAWMRDLLTSHFPTDVDMHDGHIRLCATVLMPKVKSKVFIRVLCGLQSLVETSEPLFDSNNVWVDKIYGPVDTETVTRLIRDRLTTCDLATACLEAVSALDG</sequence>
<feature type="region of interest" description="Disordered" evidence="2">
    <location>
        <begin position="455"/>
        <end position="676"/>
    </location>
</feature>
<evidence type="ECO:0000259" key="3">
    <source>
        <dbReference type="SMART" id="SM00787"/>
    </source>
</evidence>
<feature type="compositionally biased region" description="Polar residues" evidence="2">
    <location>
        <begin position="157"/>
        <end position="173"/>
    </location>
</feature>
<feature type="compositionally biased region" description="Polar residues" evidence="2">
    <location>
        <begin position="34"/>
        <end position="51"/>
    </location>
</feature>
<dbReference type="Pfam" id="PF18210">
    <property type="entry name" value="Knl1_RWD_C"/>
    <property type="match status" value="1"/>
</dbReference>
<organism evidence="4 5">
    <name type="scientific">Acaromyces ingoldii</name>
    <dbReference type="NCBI Taxonomy" id="215250"/>
    <lineage>
        <taxon>Eukaryota</taxon>
        <taxon>Fungi</taxon>
        <taxon>Dikarya</taxon>
        <taxon>Basidiomycota</taxon>
        <taxon>Ustilaginomycotina</taxon>
        <taxon>Exobasidiomycetes</taxon>
        <taxon>Exobasidiales</taxon>
        <taxon>Cryptobasidiaceae</taxon>
        <taxon>Acaromyces</taxon>
    </lineage>
</organism>
<dbReference type="Pfam" id="PF08317">
    <property type="entry name" value="Spc7"/>
    <property type="match status" value="1"/>
</dbReference>
<evidence type="ECO:0000313" key="4">
    <source>
        <dbReference type="EMBL" id="PWN89125.1"/>
    </source>
</evidence>
<feature type="coiled-coil region" evidence="1">
    <location>
        <begin position="889"/>
        <end position="955"/>
    </location>
</feature>
<feature type="compositionally biased region" description="Acidic residues" evidence="2">
    <location>
        <begin position="246"/>
        <end position="271"/>
    </location>
</feature>